<sequence>MTEPAFATVSTLTCPVCGQKATETMPPDACVYFYQCKACGTLLRPKQGDCCVFCSYGDMPCPAVQSARQGKCSCC</sequence>
<evidence type="ECO:0000313" key="1">
    <source>
        <dbReference type="EMBL" id="WEX81678.1"/>
    </source>
</evidence>
<dbReference type="Proteomes" id="UP001235547">
    <property type="component" value="Chromosome 2"/>
</dbReference>
<reference evidence="1 2" key="1">
    <citation type="submission" date="2023-03" db="EMBL/GenBank/DDBJ databases">
        <authorList>
            <person name="Kaur S."/>
            <person name="Espinosa-Saiz D."/>
            <person name="Velazquez E."/>
            <person name="Menendez E."/>
            <person name="diCenzo G.C."/>
        </authorList>
    </citation>
    <scope>NUCLEOTIDE SEQUENCE [LARGE SCALE GENOMIC DNA]</scope>
    <source>
        <strain evidence="1 2">LMG 27395</strain>
    </source>
</reference>
<dbReference type="EMBL" id="CP120370">
    <property type="protein sequence ID" value="WEX81678.1"/>
    <property type="molecule type" value="Genomic_DNA"/>
</dbReference>
<gene>
    <name evidence="1" type="ORF">PYH38_001387</name>
</gene>
<dbReference type="InterPro" id="IPR047677">
    <property type="entry name" value="GDCCVxC"/>
</dbReference>
<keyword evidence="2" id="KW-1185">Reference proteome</keyword>
<evidence type="ECO:0000313" key="2">
    <source>
        <dbReference type="Proteomes" id="UP001235547"/>
    </source>
</evidence>
<organism evidence="1 2">
    <name type="scientific">Sinorhizobium numidicum</name>
    <dbReference type="NCBI Taxonomy" id="680248"/>
    <lineage>
        <taxon>Bacteria</taxon>
        <taxon>Pseudomonadati</taxon>
        <taxon>Pseudomonadota</taxon>
        <taxon>Alphaproteobacteria</taxon>
        <taxon>Hyphomicrobiales</taxon>
        <taxon>Rhizobiaceae</taxon>
        <taxon>Sinorhizobium/Ensifer group</taxon>
        <taxon>Sinorhizobium</taxon>
    </lineage>
</organism>
<protein>
    <recommendedName>
        <fullName evidence="3">Metallothionein</fullName>
    </recommendedName>
</protein>
<dbReference type="NCBIfam" id="NF041374">
    <property type="entry name" value="GDCCVxC"/>
    <property type="match status" value="1"/>
</dbReference>
<dbReference type="RefSeq" id="WP_280732433.1">
    <property type="nucleotide sequence ID" value="NZ_CP120367.1"/>
</dbReference>
<evidence type="ECO:0008006" key="3">
    <source>
        <dbReference type="Google" id="ProtNLM"/>
    </source>
</evidence>
<accession>A0ABY8CSQ7</accession>
<proteinExistence type="predicted"/>
<name>A0ABY8CSQ7_9HYPH</name>